<keyword evidence="2" id="KW-1133">Transmembrane helix</keyword>
<evidence type="ECO:0000256" key="2">
    <source>
        <dbReference type="SAM" id="Phobius"/>
    </source>
</evidence>
<keyword evidence="2" id="KW-0472">Membrane</keyword>
<dbReference type="AlphaFoldDB" id="A0A2N8KW62"/>
<gene>
    <name evidence="3" type="ORF">C1O66_09305</name>
</gene>
<keyword evidence="4" id="KW-1185">Reference proteome</keyword>
<sequence length="123" mass="13046">MSEQGERPGRASDQGPDEEPGRGAAPSSLQLKAASTFFGVSAILHVLAWLSYSSGWSMAYTIFVLGMAITCFNIAVEPDALFRPFTVAALKASTARRSPVRAALDKIASASMLLALLLWLTGN</sequence>
<feature type="region of interest" description="Disordered" evidence="1">
    <location>
        <begin position="1"/>
        <end position="26"/>
    </location>
</feature>
<evidence type="ECO:0000256" key="1">
    <source>
        <dbReference type="SAM" id="MobiDB-lite"/>
    </source>
</evidence>
<comment type="caution">
    <text evidence="3">The sequence shown here is derived from an EMBL/GenBank/DDBJ whole genome shotgun (WGS) entry which is preliminary data.</text>
</comment>
<organism evidence="3 4">
    <name type="scientific">Kinneretia aquatilis</name>
    <dbReference type="NCBI Taxonomy" id="2070761"/>
    <lineage>
        <taxon>Bacteria</taxon>
        <taxon>Pseudomonadati</taxon>
        <taxon>Pseudomonadota</taxon>
        <taxon>Betaproteobacteria</taxon>
        <taxon>Burkholderiales</taxon>
        <taxon>Sphaerotilaceae</taxon>
        <taxon>Roseateles</taxon>
    </lineage>
</organism>
<accession>A0A2N8KW62</accession>
<dbReference type="EMBL" id="POSP01000003">
    <property type="protein sequence ID" value="PND37699.1"/>
    <property type="molecule type" value="Genomic_DNA"/>
</dbReference>
<proteinExistence type="predicted"/>
<evidence type="ECO:0000313" key="3">
    <source>
        <dbReference type="EMBL" id="PND37699.1"/>
    </source>
</evidence>
<reference evidence="3 4" key="1">
    <citation type="submission" date="2018-01" db="EMBL/GenBank/DDBJ databases">
        <title>Draft genome sequence of Paucibacter aquatile CR182 isolated from freshwater of the Nakdong River.</title>
        <authorList>
            <person name="Choi A."/>
            <person name="Chung E.J."/>
        </authorList>
    </citation>
    <scope>NUCLEOTIDE SEQUENCE [LARGE SCALE GENOMIC DNA]</scope>
    <source>
        <strain evidence="3 4">CR182</strain>
    </source>
</reference>
<name>A0A2N8KW62_9BURK</name>
<dbReference type="Proteomes" id="UP000235916">
    <property type="component" value="Unassembled WGS sequence"/>
</dbReference>
<protein>
    <submittedName>
        <fullName evidence="3">Uncharacterized protein</fullName>
    </submittedName>
</protein>
<feature type="transmembrane region" description="Helical" evidence="2">
    <location>
        <begin position="58"/>
        <end position="76"/>
    </location>
</feature>
<evidence type="ECO:0000313" key="4">
    <source>
        <dbReference type="Proteomes" id="UP000235916"/>
    </source>
</evidence>
<feature type="compositionally biased region" description="Basic and acidic residues" evidence="1">
    <location>
        <begin position="1"/>
        <end position="10"/>
    </location>
</feature>
<keyword evidence="2" id="KW-0812">Transmembrane</keyword>